<dbReference type="OrthoDB" id="5985073at2759"/>
<dbReference type="SMART" id="SM00257">
    <property type="entry name" value="LysM"/>
    <property type="match status" value="1"/>
</dbReference>
<dbReference type="Proteomes" id="UP000738349">
    <property type="component" value="Unassembled WGS sequence"/>
</dbReference>
<comment type="caution">
    <text evidence="6">The sequence shown here is derived from an EMBL/GenBank/DDBJ whole genome shotgun (WGS) entry which is preliminary data.</text>
</comment>
<keyword evidence="2" id="KW-0732">Signal</keyword>
<dbReference type="SUPFAM" id="SSF54106">
    <property type="entry name" value="LysM domain"/>
    <property type="match status" value="1"/>
</dbReference>
<gene>
    <name evidence="6" type="ORF">EDB81DRAFT_655805</name>
</gene>
<dbReference type="Gene3D" id="3.10.350.10">
    <property type="entry name" value="LysM domain"/>
    <property type="match status" value="2"/>
</dbReference>
<keyword evidence="7" id="KW-1185">Reference proteome</keyword>
<feature type="domain" description="LysM" evidence="5">
    <location>
        <begin position="57"/>
        <end position="103"/>
    </location>
</feature>
<protein>
    <recommendedName>
        <fullName evidence="5">LysM domain-containing protein</fullName>
    </recommendedName>
</protein>
<name>A0A9P9EHL1_9HYPO</name>
<reference evidence="6" key="1">
    <citation type="journal article" date="2021" name="Nat. Commun.">
        <title>Genetic determinants of endophytism in the Arabidopsis root mycobiome.</title>
        <authorList>
            <person name="Mesny F."/>
            <person name="Miyauchi S."/>
            <person name="Thiergart T."/>
            <person name="Pickel B."/>
            <person name="Atanasova L."/>
            <person name="Karlsson M."/>
            <person name="Huettel B."/>
            <person name="Barry K.W."/>
            <person name="Haridas S."/>
            <person name="Chen C."/>
            <person name="Bauer D."/>
            <person name="Andreopoulos W."/>
            <person name="Pangilinan J."/>
            <person name="LaButti K."/>
            <person name="Riley R."/>
            <person name="Lipzen A."/>
            <person name="Clum A."/>
            <person name="Drula E."/>
            <person name="Henrissat B."/>
            <person name="Kohler A."/>
            <person name="Grigoriev I.V."/>
            <person name="Martin F.M."/>
            <person name="Hacquard S."/>
        </authorList>
    </citation>
    <scope>NUCLEOTIDE SEQUENCE</scope>
    <source>
        <strain evidence="6">MPI-CAGE-AT-0147</strain>
    </source>
</reference>
<dbReference type="CDD" id="cd00118">
    <property type="entry name" value="LysM"/>
    <property type="match status" value="1"/>
</dbReference>
<dbReference type="PROSITE" id="PS51782">
    <property type="entry name" value="LYSM"/>
    <property type="match status" value="1"/>
</dbReference>
<dbReference type="InterPro" id="IPR018392">
    <property type="entry name" value="LysM"/>
</dbReference>
<comment type="similarity">
    <text evidence="4">Belongs to the secreted LysM effector family.</text>
</comment>
<evidence type="ECO:0000313" key="7">
    <source>
        <dbReference type="Proteomes" id="UP000738349"/>
    </source>
</evidence>
<dbReference type="AlphaFoldDB" id="A0A9P9EHL1"/>
<evidence type="ECO:0000313" key="6">
    <source>
        <dbReference type="EMBL" id="KAH7137618.1"/>
    </source>
</evidence>
<accession>A0A9P9EHL1</accession>
<keyword evidence="1" id="KW-0147">Chitin-binding</keyword>
<dbReference type="PANTHER" id="PTHR34997">
    <property type="entry name" value="AM15"/>
    <property type="match status" value="1"/>
</dbReference>
<dbReference type="EMBL" id="JAGMUV010000012">
    <property type="protein sequence ID" value="KAH7137618.1"/>
    <property type="molecule type" value="Genomic_DNA"/>
</dbReference>
<evidence type="ECO:0000256" key="1">
    <source>
        <dbReference type="ARBA" id="ARBA00022669"/>
    </source>
</evidence>
<proteinExistence type="inferred from homology"/>
<keyword evidence="3" id="KW-0843">Virulence</keyword>
<dbReference type="PANTHER" id="PTHR34997:SF2">
    <property type="entry name" value="LYSM DOMAIN-CONTAINING PROTEIN-RELATED"/>
    <property type="match status" value="1"/>
</dbReference>
<evidence type="ECO:0000256" key="4">
    <source>
        <dbReference type="ARBA" id="ARBA00044955"/>
    </source>
</evidence>
<evidence type="ECO:0000256" key="2">
    <source>
        <dbReference type="ARBA" id="ARBA00022729"/>
    </source>
</evidence>
<organism evidence="6 7">
    <name type="scientific">Dactylonectria macrodidyma</name>
    <dbReference type="NCBI Taxonomy" id="307937"/>
    <lineage>
        <taxon>Eukaryota</taxon>
        <taxon>Fungi</taxon>
        <taxon>Dikarya</taxon>
        <taxon>Ascomycota</taxon>
        <taxon>Pezizomycotina</taxon>
        <taxon>Sordariomycetes</taxon>
        <taxon>Hypocreomycetidae</taxon>
        <taxon>Hypocreales</taxon>
        <taxon>Nectriaceae</taxon>
        <taxon>Dactylonectria</taxon>
    </lineage>
</organism>
<dbReference type="GO" id="GO:0008061">
    <property type="term" value="F:chitin binding"/>
    <property type="evidence" value="ECO:0007669"/>
    <property type="project" value="UniProtKB-KW"/>
</dbReference>
<feature type="non-terminal residue" evidence="6">
    <location>
        <position position="1"/>
    </location>
</feature>
<evidence type="ECO:0000259" key="5">
    <source>
        <dbReference type="PROSITE" id="PS51782"/>
    </source>
</evidence>
<evidence type="ECO:0000256" key="3">
    <source>
        <dbReference type="ARBA" id="ARBA00023026"/>
    </source>
</evidence>
<dbReference type="InterPro" id="IPR036779">
    <property type="entry name" value="LysM_dom_sf"/>
</dbReference>
<dbReference type="InterPro" id="IPR052210">
    <property type="entry name" value="LysM1-like"/>
</dbReference>
<sequence>FYSWNPAVGNTCANLLAGYYVCVGTTTSTQPSTTTTAKTGIATPSPVQTGIPSECDKFYLVSSGDTCSAIVSAEKITVTNFYSWNPAVGSTCASLWVGYYVCVGVS</sequence>